<dbReference type="Gene3D" id="3.30.70.890">
    <property type="entry name" value="GHMP kinase, C-terminal domain"/>
    <property type="match status" value="1"/>
</dbReference>
<dbReference type="PANTHER" id="PTHR10977">
    <property type="entry name" value="DIPHOSPHOMEVALONATE DECARBOXYLASE"/>
    <property type="match status" value="1"/>
</dbReference>
<keyword evidence="1" id="KW-0444">Lipid biosynthesis</keyword>
<dbReference type="InterPro" id="IPR005935">
    <property type="entry name" value="Mev_decarb"/>
</dbReference>
<keyword evidence="3" id="KW-0067">ATP-binding</keyword>
<dbReference type="SUPFAM" id="SSF54211">
    <property type="entry name" value="Ribosomal protein S5 domain 2-like"/>
    <property type="match status" value="1"/>
</dbReference>
<keyword evidence="4" id="KW-0443">Lipid metabolism</keyword>
<evidence type="ECO:0000313" key="8">
    <source>
        <dbReference type="EMBL" id="MBO3115676.1"/>
    </source>
</evidence>
<feature type="domain" description="Diphosphomevalonate decarboxylase-like N-terminal" evidence="7">
    <location>
        <begin position="25"/>
        <end position="188"/>
    </location>
</feature>
<name>A0ABS3T1C8_9FLAO</name>
<organism evidence="8 9">
    <name type="scientific">Winogradskyella pelagia</name>
    <dbReference type="NCBI Taxonomy" id="2819984"/>
    <lineage>
        <taxon>Bacteria</taxon>
        <taxon>Pseudomonadati</taxon>
        <taxon>Bacteroidota</taxon>
        <taxon>Flavobacteriia</taxon>
        <taxon>Flavobacteriales</taxon>
        <taxon>Flavobacteriaceae</taxon>
        <taxon>Winogradskyella</taxon>
    </lineage>
</organism>
<evidence type="ECO:0000256" key="1">
    <source>
        <dbReference type="ARBA" id="ARBA00022516"/>
    </source>
</evidence>
<dbReference type="InterPro" id="IPR014721">
    <property type="entry name" value="Ribsml_uS5_D2-typ_fold_subgr"/>
</dbReference>
<keyword evidence="9" id="KW-1185">Reference proteome</keyword>
<dbReference type="EMBL" id="JAGEVF010000002">
    <property type="protein sequence ID" value="MBO3115676.1"/>
    <property type="molecule type" value="Genomic_DNA"/>
</dbReference>
<dbReference type="PANTHER" id="PTHR10977:SF3">
    <property type="entry name" value="DIPHOSPHOMEVALONATE DECARBOXYLASE"/>
    <property type="match status" value="1"/>
</dbReference>
<evidence type="ECO:0000256" key="4">
    <source>
        <dbReference type="ARBA" id="ARBA00023098"/>
    </source>
</evidence>
<dbReference type="InterPro" id="IPR036554">
    <property type="entry name" value="GHMP_kinase_C_sf"/>
</dbReference>
<keyword evidence="2" id="KW-0547">Nucleotide-binding</keyword>
<dbReference type="SUPFAM" id="SSF55060">
    <property type="entry name" value="GHMP Kinase, C-terminal domain"/>
    <property type="match status" value="1"/>
</dbReference>
<proteinExistence type="predicted"/>
<evidence type="ECO:0000256" key="3">
    <source>
        <dbReference type="ARBA" id="ARBA00022840"/>
    </source>
</evidence>
<dbReference type="Gene3D" id="3.30.230.10">
    <property type="match status" value="1"/>
</dbReference>
<dbReference type="InterPro" id="IPR041431">
    <property type="entry name" value="Mvd1_C"/>
</dbReference>
<dbReference type="InterPro" id="IPR020568">
    <property type="entry name" value="Ribosomal_Su5_D2-typ_SF"/>
</dbReference>
<gene>
    <name evidence="8" type="ORF">J4050_02900</name>
</gene>
<dbReference type="RefSeq" id="WP_208152453.1">
    <property type="nucleotide sequence ID" value="NZ_JAGEVF010000002.1"/>
</dbReference>
<accession>A0ABS3T1C8</accession>
<dbReference type="Pfam" id="PF18376">
    <property type="entry name" value="MDD_C"/>
    <property type="match status" value="1"/>
</dbReference>
<keyword evidence="5" id="KW-0456">Lyase</keyword>
<sequence length="361" mass="40986">MTEKDFNLKSDISNLELGSVKWSSPSNIALVKYWGKRKNQIPANPSISFTLSNSKTITELSFSKKPEADKFSFDVYFEGERNEAFKPKIQTFFERIEPYMSFLKNYRFKIDTKNTFPHSSGIASSASGMSAIALCLMDMERLLSTNEISDDYFNRKASFLARLGSGSACRSIEGELVIWGENKSFADSSDLFGVRFTETLHPNFKDYQDAILLVDKGEKQVSSTVGHKLMEGHPYAPQRFEQAHRNLAELKEVLISGDLKRFVEIVESEALTLHAMMMTSMPYFILMKPNTLEIIQKIWRYRAENNSLLCFTLDAGANVHMLFPKSEASQVYEFIKSQLVAYCQNGHYICDSIGDGAMKLN</sequence>
<evidence type="ECO:0000259" key="7">
    <source>
        <dbReference type="Pfam" id="PF22700"/>
    </source>
</evidence>
<reference evidence="8 9" key="1">
    <citation type="submission" date="2021-03" db="EMBL/GenBank/DDBJ databases">
        <title>Winogradskyella sp. nov., isolated from costal sediment.</title>
        <authorList>
            <person name="Gao C."/>
        </authorList>
    </citation>
    <scope>NUCLEOTIDE SEQUENCE [LARGE SCALE GENOMIC DNA]</scope>
    <source>
        <strain evidence="8 9">DF17</strain>
    </source>
</reference>
<dbReference type="Pfam" id="PF22700">
    <property type="entry name" value="MVD-like_N"/>
    <property type="match status" value="1"/>
</dbReference>
<evidence type="ECO:0000256" key="2">
    <source>
        <dbReference type="ARBA" id="ARBA00022741"/>
    </source>
</evidence>
<dbReference type="InterPro" id="IPR053859">
    <property type="entry name" value="MVD-like_N"/>
</dbReference>
<dbReference type="Proteomes" id="UP000676776">
    <property type="component" value="Unassembled WGS sequence"/>
</dbReference>
<comment type="caution">
    <text evidence="8">The sequence shown here is derived from an EMBL/GenBank/DDBJ whole genome shotgun (WGS) entry which is preliminary data.</text>
</comment>
<feature type="domain" description="Mvd1 C-terminal" evidence="6">
    <location>
        <begin position="211"/>
        <end position="340"/>
    </location>
</feature>
<evidence type="ECO:0000259" key="6">
    <source>
        <dbReference type="Pfam" id="PF18376"/>
    </source>
</evidence>
<evidence type="ECO:0000256" key="5">
    <source>
        <dbReference type="ARBA" id="ARBA00023239"/>
    </source>
</evidence>
<evidence type="ECO:0000313" key="9">
    <source>
        <dbReference type="Proteomes" id="UP000676776"/>
    </source>
</evidence>
<protein>
    <submittedName>
        <fullName evidence="8">Diphosphomevalonate decarboxylase</fullName>
    </submittedName>
</protein>
<dbReference type="PIRSF" id="PIRSF015950">
    <property type="entry name" value="Mev_P_decrbx"/>
    <property type="match status" value="1"/>
</dbReference>